<evidence type="ECO:0000256" key="4">
    <source>
        <dbReference type="SAM" id="MobiDB-lite"/>
    </source>
</evidence>
<dbReference type="PANTHER" id="PTHR23355">
    <property type="entry name" value="RIBONUCLEASE"/>
    <property type="match status" value="1"/>
</dbReference>
<accession>A0A5E4PQB0</accession>
<evidence type="ECO:0000313" key="6">
    <source>
        <dbReference type="EMBL" id="VVC87205.1"/>
    </source>
</evidence>
<dbReference type="PANTHER" id="PTHR23355:SF35">
    <property type="entry name" value="EXOSOME COMPLEX EXONUCLEASE RRP44"/>
    <property type="match status" value="1"/>
</dbReference>
<dbReference type="SUPFAM" id="SSF50249">
    <property type="entry name" value="Nucleic acid-binding proteins"/>
    <property type="match status" value="1"/>
</dbReference>
<keyword evidence="7" id="KW-1185">Reference proteome</keyword>
<dbReference type="InterPro" id="IPR012340">
    <property type="entry name" value="NA-bd_OB-fold"/>
</dbReference>
<dbReference type="AlphaFoldDB" id="A0A5E4PQB0"/>
<dbReference type="Pfam" id="PF00773">
    <property type="entry name" value="RNB"/>
    <property type="match status" value="1"/>
</dbReference>
<dbReference type="PROSITE" id="PS01175">
    <property type="entry name" value="RIBONUCLEASE_II"/>
    <property type="match status" value="1"/>
</dbReference>
<dbReference type="GO" id="GO:0000176">
    <property type="term" value="C:nuclear exosome (RNase complex)"/>
    <property type="evidence" value="ECO:0007669"/>
    <property type="project" value="TreeGrafter"/>
</dbReference>
<dbReference type="Proteomes" id="UP000324832">
    <property type="component" value="Unassembled WGS sequence"/>
</dbReference>
<keyword evidence="2" id="KW-0698">rRNA processing</keyword>
<evidence type="ECO:0000256" key="2">
    <source>
        <dbReference type="ARBA" id="ARBA00022552"/>
    </source>
</evidence>
<dbReference type="InterPro" id="IPR050180">
    <property type="entry name" value="RNR_Ribonuclease"/>
</dbReference>
<organism evidence="6 7">
    <name type="scientific">Leptidea sinapis</name>
    <dbReference type="NCBI Taxonomy" id="189913"/>
    <lineage>
        <taxon>Eukaryota</taxon>
        <taxon>Metazoa</taxon>
        <taxon>Ecdysozoa</taxon>
        <taxon>Arthropoda</taxon>
        <taxon>Hexapoda</taxon>
        <taxon>Insecta</taxon>
        <taxon>Pterygota</taxon>
        <taxon>Neoptera</taxon>
        <taxon>Endopterygota</taxon>
        <taxon>Lepidoptera</taxon>
        <taxon>Glossata</taxon>
        <taxon>Ditrysia</taxon>
        <taxon>Papilionoidea</taxon>
        <taxon>Pieridae</taxon>
        <taxon>Dismorphiinae</taxon>
        <taxon>Leptidea</taxon>
    </lineage>
</organism>
<gene>
    <name evidence="6" type="ORF">LSINAPIS_LOCUS869</name>
</gene>
<dbReference type="GO" id="GO:0000175">
    <property type="term" value="F:3'-5'-RNA exonuclease activity"/>
    <property type="evidence" value="ECO:0007669"/>
    <property type="project" value="TreeGrafter"/>
</dbReference>
<name>A0A5E4PQB0_9NEOP</name>
<protein>
    <recommendedName>
        <fullName evidence="5">RNB domain-containing protein</fullName>
    </recommendedName>
</protein>
<dbReference type="GO" id="GO:0071031">
    <property type="term" value="P:nuclear mRNA surveillance of mRNA 3'-end processing"/>
    <property type="evidence" value="ECO:0007669"/>
    <property type="project" value="TreeGrafter"/>
</dbReference>
<dbReference type="GO" id="GO:0000177">
    <property type="term" value="C:cytoplasmic exosome (RNase complex)"/>
    <property type="evidence" value="ECO:0007669"/>
    <property type="project" value="TreeGrafter"/>
</dbReference>
<sequence length="188" mass="21481">MATRCMQQAVYFSSGTIAHELYYHYGLACPIYTHFTSPIRRYADVVVHRLLAASIGADQTHASILDTKYAVSLCDNLNYRHRQAQYAGRASVAMNTHEHMQICQGVTLKTFDEITVRLTLDSTNLQHRKLVFQLVEPFIAGFSYVDDKKGDIDIQMTESNVNVNETVTDNKQKRKVDEMKTKKKKSKK</sequence>
<evidence type="ECO:0000256" key="3">
    <source>
        <dbReference type="ARBA" id="ARBA00023242"/>
    </source>
</evidence>
<reference evidence="6 7" key="1">
    <citation type="submission" date="2017-07" db="EMBL/GenBank/DDBJ databases">
        <authorList>
            <person name="Talla V."/>
            <person name="Backstrom N."/>
        </authorList>
    </citation>
    <scope>NUCLEOTIDE SEQUENCE [LARGE SCALE GENOMIC DNA]</scope>
</reference>
<feature type="region of interest" description="Disordered" evidence="4">
    <location>
        <begin position="165"/>
        <end position="188"/>
    </location>
</feature>
<keyword evidence="3" id="KW-0539">Nucleus</keyword>
<dbReference type="GO" id="GO:0006364">
    <property type="term" value="P:rRNA processing"/>
    <property type="evidence" value="ECO:0007669"/>
    <property type="project" value="UniProtKB-KW"/>
</dbReference>
<feature type="compositionally biased region" description="Basic and acidic residues" evidence="4">
    <location>
        <begin position="168"/>
        <end position="180"/>
    </location>
</feature>
<dbReference type="GO" id="GO:0016075">
    <property type="term" value="P:rRNA catabolic process"/>
    <property type="evidence" value="ECO:0007669"/>
    <property type="project" value="TreeGrafter"/>
</dbReference>
<proteinExistence type="predicted"/>
<dbReference type="InterPro" id="IPR022966">
    <property type="entry name" value="RNase_II/R_CS"/>
</dbReference>
<dbReference type="GO" id="GO:0004519">
    <property type="term" value="F:endonuclease activity"/>
    <property type="evidence" value="ECO:0007669"/>
    <property type="project" value="TreeGrafter"/>
</dbReference>
<evidence type="ECO:0000256" key="1">
    <source>
        <dbReference type="ARBA" id="ARBA00004123"/>
    </source>
</evidence>
<dbReference type="EMBL" id="FZQP02000090">
    <property type="protein sequence ID" value="VVC87205.1"/>
    <property type="molecule type" value="Genomic_DNA"/>
</dbReference>
<feature type="domain" description="RNB" evidence="5">
    <location>
        <begin position="1"/>
        <end position="53"/>
    </location>
</feature>
<dbReference type="GO" id="GO:0003723">
    <property type="term" value="F:RNA binding"/>
    <property type="evidence" value="ECO:0007669"/>
    <property type="project" value="InterPro"/>
</dbReference>
<comment type="subcellular location">
    <subcellularLocation>
        <location evidence="1">Nucleus</location>
    </subcellularLocation>
</comment>
<dbReference type="InterPro" id="IPR001900">
    <property type="entry name" value="RNase_II/R"/>
</dbReference>
<evidence type="ECO:0000259" key="5">
    <source>
        <dbReference type="Pfam" id="PF00773"/>
    </source>
</evidence>
<evidence type="ECO:0000313" key="7">
    <source>
        <dbReference type="Proteomes" id="UP000324832"/>
    </source>
</evidence>